<dbReference type="EMBL" id="JADEWZ010000001">
    <property type="protein sequence ID" value="MBE9114273.1"/>
    <property type="molecule type" value="Genomic_DNA"/>
</dbReference>
<dbReference type="PANTHER" id="PTHR35137">
    <property type="entry name" value="CHROMOPHORE LYASE CRL, CHLOROPLASTIC"/>
    <property type="match status" value="1"/>
</dbReference>
<name>A0A8J7ALV9_9CYAN</name>
<dbReference type="GO" id="GO:0016829">
    <property type="term" value="F:lyase activity"/>
    <property type="evidence" value="ECO:0007669"/>
    <property type="project" value="UniProtKB-KW"/>
</dbReference>
<dbReference type="InterPro" id="IPR010404">
    <property type="entry name" value="CpcT/CpeT"/>
</dbReference>
<reference evidence="3" key="1">
    <citation type="submission" date="2020-10" db="EMBL/GenBank/DDBJ databases">
        <authorList>
            <person name="Castelo-Branco R."/>
            <person name="Eusebio N."/>
            <person name="Adriana R."/>
            <person name="Vieira A."/>
            <person name="Brugerolle De Fraissinette N."/>
            <person name="Rezende De Castro R."/>
            <person name="Schneider M.P."/>
            <person name="Vasconcelos V."/>
            <person name="Leao P.N."/>
        </authorList>
    </citation>
    <scope>NUCLEOTIDE SEQUENCE</scope>
    <source>
        <strain evidence="3">LEGE 07157</strain>
    </source>
</reference>
<proteinExistence type="inferred from homology"/>
<keyword evidence="4" id="KW-1185">Reference proteome</keyword>
<comment type="caution">
    <text evidence="3">The sequence shown here is derived from an EMBL/GenBank/DDBJ whole genome shotgun (WGS) entry which is preliminary data.</text>
</comment>
<gene>
    <name evidence="3" type="ORF">IQ249_00030</name>
</gene>
<organism evidence="3 4">
    <name type="scientific">Lusitaniella coriacea LEGE 07157</name>
    <dbReference type="NCBI Taxonomy" id="945747"/>
    <lineage>
        <taxon>Bacteria</taxon>
        <taxon>Bacillati</taxon>
        <taxon>Cyanobacteriota</taxon>
        <taxon>Cyanophyceae</taxon>
        <taxon>Spirulinales</taxon>
        <taxon>Lusitaniellaceae</taxon>
        <taxon>Lusitaniella</taxon>
    </lineage>
</organism>
<evidence type="ECO:0000256" key="1">
    <source>
        <dbReference type="ARBA" id="ARBA00008206"/>
    </source>
</evidence>
<sequence>MNIVDELPLPPNFSLITAIAVLGIATPLQANPIKPEVEIVATHLVGIMETSAQAAANLDAPSVRMTTCRVRIAARDPARNLHSAAPVFLYQEQALTERLQRPYRQRFLQLAPSATENSVESKAFKPIDPERWIGLCDRAENQRILQPSDLIEAGCSVFLVPVNQIYVGNTQAGGCATNVRGAVRITNTIFLHSAGMDTWDRGFDAQGNQVWGAKDQSYQFRWIE</sequence>
<dbReference type="PANTHER" id="PTHR35137:SF1">
    <property type="entry name" value="CHROMOPHORE LYASE CRL, CHLOROPLASTIC"/>
    <property type="match status" value="1"/>
</dbReference>
<evidence type="ECO:0000256" key="2">
    <source>
        <dbReference type="ARBA" id="ARBA00023239"/>
    </source>
</evidence>
<dbReference type="Proteomes" id="UP000654482">
    <property type="component" value="Unassembled WGS sequence"/>
</dbReference>
<keyword evidence="2 3" id="KW-0456">Lyase</keyword>
<dbReference type="AlphaFoldDB" id="A0A8J7ALV9"/>
<dbReference type="RefSeq" id="WP_194027368.1">
    <property type="nucleotide sequence ID" value="NZ_JADEWZ010000001.1"/>
</dbReference>
<dbReference type="InterPro" id="IPR038672">
    <property type="entry name" value="CpcT/CpeT_sf"/>
</dbReference>
<dbReference type="Gene3D" id="2.40.128.590">
    <property type="entry name" value="CpcT/CpeT domain"/>
    <property type="match status" value="1"/>
</dbReference>
<evidence type="ECO:0000313" key="3">
    <source>
        <dbReference type="EMBL" id="MBE9114273.1"/>
    </source>
</evidence>
<dbReference type="CDD" id="cd16338">
    <property type="entry name" value="CpcT"/>
    <property type="match status" value="1"/>
</dbReference>
<protein>
    <submittedName>
        <fullName evidence="3">Chromophore lyase CpcT/CpeT</fullName>
    </submittedName>
</protein>
<dbReference type="Pfam" id="PF06206">
    <property type="entry name" value="CpeT"/>
    <property type="match status" value="1"/>
</dbReference>
<evidence type="ECO:0000313" key="4">
    <source>
        <dbReference type="Proteomes" id="UP000654482"/>
    </source>
</evidence>
<accession>A0A8J7ALV9</accession>
<comment type="similarity">
    <text evidence="1">Belongs to the CpcT/CpeT biliprotein lyase family.</text>
</comment>